<proteinExistence type="predicted"/>
<sequence length="75" mass="7873">MDGARVSRMRTGMGLGIGLEPSEACIGNNNNNDGRAATRSGCFGGLDGAHMHPLDCQLRPHHISSSSSSRPEPEP</sequence>
<evidence type="ECO:0000313" key="2">
    <source>
        <dbReference type="Proteomes" id="UP001059596"/>
    </source>
</evidence>
<organism evidence="1 2">
    <name type="scientific">Drosophila gunungcola</name>
    <name type="common">fruit fly</name>
    <dbReference type="NCBI Taxonomy" id="103775"/>
    <lineage>
        <taxon>Eukaryota</taxon>
        <taxon>Metazoa</taxon>
        <taxon>Ecdysozoa</taxon>
        <taxon>Arthropoda</taxon>
        <taxon>Hexapoda</taxon>
        <taxon>Insecta</taxon>
        <taxon>Pterygota</taxon>
        <taxon>Neoptera</taxon>
        <taxon>Endopterygota</taxon>
        <taxon>Diptera</taxon>
        <taxon>Brachycera</taxon>
        <taxon>Muscomorpha</taxon>
        <taxon>Ephydroidea</taxon>
        <taxon>Drosophilidae</taxon>
        <taxon>Drosophila</taxon>
        <taxon>Sophophora</taxon>
    </lineage>
</organism>
<name>A0A9P9YA41_9MUSC</name>
<accession>A0A9P9YA41</accession>
<dbReference type="EMBL" id="JAMKOV010000184">
    <property type="protein sequence ID" value="KAI8033130.1"/>
    <property type="molecule type" value="Genomic_DNA"/>
</dbReference>
<dbReference type="AlphaFoldDB" id="A0A9P9YA41"/>
<reference evidence="1" key="1">
    <citation type="journal article" date="2023" name="Genome Biol. Evol.">
        <title>Long-read-based Genome Assembly of Drosophila gunungcola Reveals Fewer Chemosensory Genes in Flower-breeding Species.</title>
        <authorList>
            <person name="Negi A."/>
            <person name="Liao B.Y."/>
            <person name="Yeh S.D."/>
        </authorList>
    </citation>
    <scope>NUCLEOTIDE SEQUENCE</scope>
    <source>
        <strain evidence="1">Sukarami</strain>
    </source>
</reference>
<evidence type="ECO:0000313" key="1">
    <source>
        <dbReference type="EMBL" id="KAI8033130.1"/>
    </source>
</evidence>
<protein>
    <submittedName>
        <fullName evidence="1">Uncharacterized protein</fullName>
    </submittedName>
</protein>
<comment type="caution">
    <text evidence="1">The sequence shown here is derived from an EMBL/GenBank/DDBJ whole genome shotgun (WGS) entry which is preliminary data.</text>
</comment>
<dbReference type="Proteomes" id="UP001059596">
    <property type="component" value="Unassembled WGS sequence"/>
</dbReference>
<gene>
    <name evidence="1" type="ORF">M5D96_014109</name>
</gene>
<keyword evidence="2" id="KW-1185">Reference proteome</keyword>